<dbReference type="InterPro" id="IPR028118">
    <property type="entry name" value="Chibby_fam"/>
</dbReference>
<dbReference type="OMA" id="IWMHSAR"/>
<dbReference type="RefSeq" id="XP_022095459.1">
    <property type="nucleotide sequence ID" value="XM_022239767.1"/>
</dbReference>
<dbReference type="GeneID" id="110981820"/>
<dbReference type="CDD" id="cd07429">
    <property type="entry name" value="Cby_like"/>
    <property type="match status" value="1"/>
</dbReference>
<dbReference type="RefSeq" id="XP_022095458.1">
    <property type="nucleotide sequence ID" value="XM_022239766.1"/>
</dbReference>
<feature type="compositionally biased region" description="Basic and acidic residues" evidence="1">
    <location>
        <begin position="113"/>
        <end position="122"/>
    </location>
</feature>
<dbReference type="PANTHER" id="PTHR21533:SF19">
    <property type="entry name" value="LEUCINE-RICH PROTEIN"/>
    <property type="match status" value="1"/>
</dbReference>
<dbReference type="KEGG" id="aplc:110981820"/>
<evidence type="ECO:0000256" key="1">
    <source>
        <dbReference type="SAM" id="MobiDB-lite"/>
    </source>
</evidence>
<gene>
    <name evidence="3 4" type="primary">LOC110981820</name>
</gene>
<dbReference type="AlphaFoldDB" id="A0A8B7YQA8"/>
<dbReference type="OrthoDB" id="2145765at2759"/>
<accession>A0A8B7YQA8</accession>
<proteinExistence type="predicted"/>
<evidence type="ECO:0000313" key="3">
    <source>
        <dbReference type="RefSeq" id="XP_022095458.1"/>
    </source>
</evidence>
<sequence>MPLLPGNKFNTKKTPPRRSLSLNNLNKLESSIREEEYGIDYGQPAMRIAGQVIKFDTENGIWISEKSGSSGGVSQKEFIKLRKRNESLVEENNLLKLKIEILLDMLTETTSEKQELEQDLEHYGSGSKKSNRKR</sequence>
<dbReference type="Proteomes" id="UP000694845">
    <property type="component" value="Unplaced"/>
</dbReference>
<evidence type="ECO:0000313" key="4">
    <source>
        <dbReference type="RefSeq" id="XP_022095459.1"/>
    </source>
</evidence>
<dbReference type="PANTHER" id="PTHR21533">
    <property type="entry name" value="LEUCINE-RICH PROTEIN"/>
    <property type="match status" value="1"/>
</dbReference>
<reference evidence="3 4" key="1">
    <citation type="submission" date="2025-04" db="UniProtKB">
        <authorList>
            <consortium name="RefSeq"/>
        </authorList>
    </citation>
    <scope>IDENTIFICATION</scope>
</reference>
<keyword evidence="2" id="KW-1185">Reference proteome</keyword>
<dbReference type="Pfam" id="PF14645">
    <property type="entry name" value="Chibby"/>
    <property type="match status" value="1"/>
</dbReference>
<protein>
    <submittedName>
        <fullName evidence="3 4">Protein chibby homolog 1-like</fullName>
    </submittedName>
</protein>
<organism evidence="2 4">
    <name type="scientific">Acanthaster planci</name>
    <name type="common">Crown-of-thorns starfish</name>
    <dbReference type="NCBI Taxonomy" id="133434"/>
    <lineage>
        <taxon>Eukaryota</taxon>
        <taxon>Metazoa</taxon>
        <taxon>Echinodermata</taxon>
        <taxon>Eleutherozoa</taxon>
        <taxon>Asterozoa</taxon>
        <taxon>Asteroidea</taxon>
        <taxon>Valvatacea</taxon>
        <taxon>Valvatida</taxon>
        <taxon>Acanthasteridae</taxon>
        <taxon>Acanthaster</taxon>
    </lineage>
</organism>
<feature type="region of interest" description="Disordered" evidence="1">
    <location>
        <begin position="113"/>
        <end position="134"/>
    </location>
</feature>
<name>A0A8B7YQA8_ACAPL</name>
<evidence type="ECO:0000313" key="2">
    <source>
        <dbReference type="Proteomes" id="UP000694845"/>
    </source>
</evidence>